<dbReference type="GO" id="GO:0016757">
    <property type="term" value="F:glycosyltransferase activity"/>
    <property type="evidence" value="ECO:0007669"/>
    <property type="project" value="UniProtKB-KW"/>
</dbReference>
<gene>
    <name evidence="2" type="ORF">ACFSJC_04560</name>
</gene>
<dbReference type="PANTHER" id="PTHR43179:SF7">
    <property type="entry name" value="RHAMNOSYLTRANSFERASE WBBL"/>
    <property type="match status" value="1"/>
</dbReference>
<accession>A0ABW4Y824</accession>
<feature type="domain" description="Glycosyltransferase 2-like" evidence="1">
    <location>
        <begin position="12"/>
        <end position="134"/>
    </location>
</feature>
<name>A0ABW4Y824_9GAMM</name>
<evidence type="ECO:0000313" key="3">
    <source>
        <dbReference type="Proteomes" id="UP001597337"/>
    </source>
</evidence>
<protein>
    <submittedName>
        <fullName evidence="2">Glycosyltransferase family 2 protein</fullName>
        <ecNumber evidence="2">2.4.-.-</ecNumber>
    </submittedName>
</protein>
<dbReference type="PANTHER" id="PTHR43179">
    <property type="entry name" value="RHAMNOSYLTRANSFERASE WBBL"/>
    <property type="match status" value="1"/>
</dbReference>
<dbReference type="CDD" id="cd04186">
    <property type="entry name" value="GT_2_like_c"/>
    <property type="match status" value="1"/>
</dbReference>
<evidence type="ECO:0000259" key="1">
    <source>
        <dbReference type="Pfam" id="PF00535"/>
    </source>
</evidence>
<dbReference type="InterPro" id="IPR001173">
    <property type="entry name" value="Glyco_trans_2-like"/>
</dbReference>
<dbReference type="Proteomes" id="UP001597337">
    <property type="component" value="Unassembled WGS sequence"/>
</dbReference>
<organism evidence="2 3">
    <name type="scientific">Thiorhodococcus fuscus</name>
    <dbReference type="NCBI Taxonomy" id="527200"/>
    <lineage>
        <taxon>Bacteria</taxon>
        <taxon>Pseudomonadati</taxon>
        <taxon>Pseudomonadota</taxon>
        <taxon>Gammaproteobacteria</taxon>
        <taxon>Chromatiales</taxon>
        <taxon>Chromatiaceae</taxon>
        <taxon>Thiorhodococcus</taxon>
    </lineage>
</organism>
<proteinExistence type="predicted"/>
<reference evidence="3" key="1">
    <citation type="journal article" date="2019" name="Int. J. Syst. Evol. Microbiol.">
        <title>The Global Catalogue of Microorganisms (GCM) 10K type strain sequencing project: providing services to taxonomists for standard genome sequencing and annotation.</title>
        <authorList>
            <consortium name="The Broad Institute Genomics Platform"/>
            <consortium name="The Broad Institute Genome Sequencing Center for Infectious Disease"/>
            <person name="Wu L."/>
            <person name="Ma J."/>
        </authorList>
    </citation>
    <scope>NUCLEOTIDE SEQUENCE [LARGE SCALE GENOMIC DNA]</scope>
    <source>
        <strain evidence="3">KACC 12597</strain>
    </source>
</reference>
<comment type="caution">
    <text evidence="2">The sequence shown here is derived from an EMBL/GenBank/DDBJ whole genome shotgun (WGS) entry which is preliminary data.</text>
</comment>
<dbReference type="EMBL" id="JBHUHX010000009">
    <property type="protein sequence ID" value="MFD2111113.1"/>
    <property type="molecule type" value="Genomic_DNA"/>
</dbReference>
<evidence type="ECO:0000313" key="2">
    <source>
        <dbReference type="EMBL" id="MFD2111113.1"/>
    </source>
</evidence>
<keyword evidence="3" id="KW-1185">Reference proteome</keyword>
<dbReference type="EC" id="2.4.-.-" evidence="2"/>
<keyword evidence="2" id="KW-0328">Glycosyltransferase</keyword>
<sequence length="302" mass="33688">MNHGSEPTPRVSVIVVNYNAGPLLADCVSAVLGSDLPVELIVSDNGSHDASLERLAPMTDDTRLTVIENGENLGFAKANNRALPLARAEYLLFLNPDCLVDGDTLTRMADFMDRRPDVGMAGCLVLNPDGSEQVACRRSIPDPWIALKRILHLDRLLPGGGGRTLNHQKDPLPTEPVEVEAISGSFMFVRRHALDEVGPLDEGYFLHCEDLDWFVRFHRAGWKVALVPDARVVHHKGACSTARPLAVERHKHRGMERFFRKFQYASYPRPFSLLVILGIRAHLLLKTLILGPRAWRVRRGTE</sequence>
<dbReference type="InterPro" id="IPR029044">
    <property type="entry name" value="Nucleotide-diphossugar_trans"/>
</dbReference>
<dbReference type="RefSeq" id="WP_386023882.1">
    <property type="nucleotide sequence ID" value="NZ_JBHUHX010000009.1"/>
</dbReference>
<dbReference type="SUPFAM" id="SSF53448">
    <property type="entry name" value="Nucleotide-diphospho-sugar transferases"/>
    <property type="match status" value="1"/>
</dbReference>
<dbReference type="Pfam" id="PF00535">
    <property type="entry name" value="Glycos_transf_2"/>
    <property type="match status" value="1"/>
</dbReference>
<dbReference type="Gene3D" id="3.90.550.10">
    <property type="entry name" value="Spore Coat Polysaccharide Biosynthesis Protein SpsA, Chain A"/>
    <property type="match status" value="1"/>
</dbReference>
<keyword evidence="2" id="KW-0808">Transferase</keyword>